<reference evidence="4" key="1">
    <citation type="journal article" date="2019" name="Int. J. Syst. Evol. Microbiol.">
        <title>The Global Catalogue of Microorganisms (GCM) 10K type strain sequencing project: providing services to taxonomists for standard genome sequencing and annotation.</title>
        <authorList>
            <consortium name="The Broad Institute Genomics Platform"/>
            <consortium name="The Broad Institute Genome Sequencing Center for Infectious Disease"/>
            <person name="Wu L."/>
            <person name="Ma J."/>
        </authorList>
    </citation>
    <scope>NUCLEOTIDE SEQUENCE [LARGE SCALE GENOMIC DNA]</scope>
    <source>
        <strain evidence="4">CGMCC 1.15353</strain>
    </source>
</reference>
<keyword evidence="4" id="KW-1185">Reference proteome</keyword>
<gene>
    <name evidence="3" type="ORF">GCM10011389_14190</name>
</gene>
<accession>A0ABQ1Q024</accession>
<proteinExistence type="predicted"/>
<evidence type="ECO:0000313" key="4">
    <source>
        <dbReference type="Proteomes" id="UP000642571"/>
    </source>
</evidence>
<feature type="region of interest" description="Disordered" evidence="2">
    <location>
        <begin position="80"/>
        <end position="101"/>
    </location>
</feature>
<dbReference type="EMBL" id="BMIN01000004">
    <property type="protein sequence ID" value="GGD07827.1"/>
    <property type="molecule type" value="Genomic_DNA"/>
</dbReference>
<name>A0ABQ1Q024_9BACI</name>
<evidence type="ECO:0000256" key="2">
    <source>
        <dbReference type="SAM" id="MobiDB-lite"/>
    </source>
</evidence>
<sequence length="101" mass="12106">MGYMNAVDAAKKELNKQHDRLNKEQSRIDLELSDAYHDLERMEKIRPIAAYRHTKRLKTILDRRRVIKEEIRHLDAMRKSLKHHAEKAKEAHDQRLNIKKA</sequence>
<feature type="compositionally biased region" description="Basic and acidic residues" evidence="2">
    <location>
        <begin position="87"/>
        <end position="101"/>
    </location>
</feature>
<dbReference type="Proteomes" id="UP000642571">
    <property type="component" value="Unassembled WGS sequence"/>
</dbReference>
<keyword evidence="1" id="KW-0175">Coiled coil</keyword>
<feature type="coiled-coil region" evidence="1">
    <location>
        <begin position="4"/>
        <end position="31"/>
    </location>
</feature>
<evidence type="ECO:0000313" key="3">
    <source>
        <dbReference type="EMBL" id="GGD07827.1"/>
    </source>
</evidence>
<dbReference type="RefSeq" id="WP_188652212.1">
    <property type="nucleotide sequence ID" value="NZ_BMIN01000004.1"/>
</dbReference>
<evidence type="ECO:0000256" key="1">
    <source>
        <dbReference type="SAM" id="Coils"/>
    </source>
</evidence>
<protein>
    <submittedName>
        <fullName evidence="3">Uncharacterized protein</fullName>
    </submittedName>
</protein>
<organism evidence="3 4">
    <name type="scientific">Pontibacillus salipaludis</name>
    <dbReference type="NCBI Taxonomy" id="1697394"/>
    <lineage>
        <taxon>Bacteria</taxon>
        <taxon>Bacillati</taxon>
        <taxon>Bacillota</taxon>
        <taxon>Bacilli</taxon>
        <taxon>Bacillales</taxon>
        <taxon>Bacillaceae</taxon>
        <taxon>Pontibacillus</taxon>
    </lineage>
</organism>
<comment type="caution">
    <text evidence="3">The sequence shown here is derived from an EMBL/GenBank/DDBJ whole genome shotgun (WGS) entry which is preliminary data.</text>
</comment>